<dbReference type="Gene3D" id="3.40.50.850">
    <property type="entry name" value="Isochorismatase-like"/>
    <property type="match status" value="1"/>
</dbReference>
<dbReference type="SUPFAM" id="SSF52499">
    <property type="entry name" value="Isochorismatase-like hydrolases"/>
    <property type="match status" value="1"/>
</dbReference>
<dbReference type="Proteomes" id="UP000255024">
    <property type="component" value="Unassembled WGS sequence"/>
</dbReference>
<reference evidence="2 3" key="1">
    <citation type="submission" date="2018-06" db="EMBL/GenBank/DDBJ databases">
        <authorList>
            <consortium name="Pathogen Informatics"/>
            <person name="Doyle S."/>
        </authorList>
    </citation>
    <scope>NUCLEOTIDE SEQUENCE [LARGE SCALE GENOMIC DNA]</scope>
    <source>
        <strain evidence="2 3">NCTC11179</strain>
    </source>
</reference>
<dbReference type="PANTHER" id="PTHR43559:SF2">
    <property type="entry name" value="HOMOLOG OF SLSA IN STM"/>
    <property type="match status" value="1"/>
</dbReference>
<evidence type="ECO:0000313" key="2">
    <source>
        <dbReference type="EMBL" id="STZ69048.1"/>
    </source>
</evidence>
<organism evidence="2 3">
    <name type="scientific">Myroides odoratus</name>
    <name type="common">Flavobacterium odoratum</name>
    <dbReference type="NCBI Taxonomy" id="256"/>
    <lineage>
        <taxon>Bacteria</taxon>
        <taxon>Pseudomonadati</taxon>
        <taxon>Bacteroidota</taxon>
        <taxon>Flavobacteriia</taxon>
        <taxon>Flavobacteriales</taxon>
        <taxon>Flavobacteriaceae</taxon>
        <taxon>Myroides</taxon>
    </lineage>
</organism>
<gene>
    <name evidence="2" type="primary">ycaC_2</name>
    <name evidence="2" type="ORF">NCTC11179_02538</name>
</gene>
<dbReference type="InterPro" id="IPR000868">
    <property type="entry name" value="Isochorismatase-like_dom"/>
</dbReference>
<keyword evidence="3" id="KW-1185">Reference proteome</keyword>
<feature type="domain" description="Isochorismatase-like" evidence="1">
    <location>
        <begin position="60"/>
        <end position="212"/>
    </location>
</feature>
<evidence type="ECO:0000259" key="1">
    <source>
        <dbReference type="Pfam" id="PF00857"/>
    </source>
</evidence>
<proteinExistence type="predicted"/>
<dbReference type="EMBL" id="UGQL01000002">
    <property type="protein sequence ID" value="STZ69048.1"/>
    <property type="molecule type" value="Genomic_DNA"/>
</dbReference>
<evidence type="ECO:0000313" key="3">
    <source>
        <dbReference type="Proteomes" id="UP000255024"/>
    </source>
</evidence>
<name>A0A378U1E9_MYROD</name>
<dbReference type="Pfam" id="PF00857">
    <property type="entry name" value="Isochorismatase"/>
    <property type="match status" value="1"/>
</dbReference>
<dbReference type="RefSeq" id="WP_236594095.1">
    <property type="nucleotide sequence ID" value="NZ_CP068107.1"/>
</dbReference>
<dbReference type="InterPro" id="IPR036380">
    <property type="entry name" value="Isochorismatase-like_sf"/>
</dbReference>
<accession>A0A378U1E9</accession>
<sequence length="260" mass="28404">MSDLKNKKRPPWRSFFMQRASCSTLSVFGVFPGIFGIEIIRINTNKVMNSRTRINFDDVAFLLIDHQSGLFQTVKDIEVQTLRNNVIALAKTAALENIPVITTASEPKGPNGPLMPEIHALVPHAQYVGRTGEVNAWDTKAFVDAVKATGKKKLVIAGVLTSVCVAFPAISAVAEGFEVFAVIDASGDMSPLSTQVTMSRLQMAGVIPITTAAVISEVLKTWNKDQAIAYQYAQILSLVMPNYQALMESYQKAQEVALEK</sequence>
<dbReference type="AlphaFoldDB" id="A0A378U1E9"/>
<dbReference type="InterPro" id="IPR053152">
    <property type="entry name" value="Hydrolase_YcaC-like"/>
</dbReference>
<protein>
    <submittedName>
        <fullName evidence="2">Isochorismatase family</fullName>
    </submittedName>
</protein>
<dbReference type="PANTHER" id="PTHR43559">
    <property type="entry name" value="HYDROLASE YCAC-RELATED"/>
    <property type="match status" value="1"/>
</dbReference>